<dbReference type="Gene3D" id="3.90.190.10">
    <property type="entry name" value="Protein tyrosine phosphatase superfamily"/>
    <property type="match status" value="1"/>
</dbReference>
<dbReference type="PROSITE" id="PS50056">
    <property type="entry name" value="TYR_PHOSPHATASE_2"/>
    <property type="match status" value="1"/>
</dbReference>
<dbReference type="PANTHER" id="PTHR31126:SF10">
    <property type="entry name" value="PROTEIN PHOSPHATASE, PUTATIVE (AFU_ORTHOLOGUE AFUA_6G06650)-RELATED"/>
    <property type="match status" value="1"/>
</dbReference>
<dbReference type="GO" id="GO:0004721">
    <property type="term" value="F:phosphoprotein phosphatase activity"/>
    <property type="evidence" value="ECO:0007669"/>
    <property type="project" value="InterPro"/>
</dbReference>
<feature type="domain" description="Tyrosine specific protein phosphatases" evidence="2">
    <location>
        <begin position="298"/>
        <end position="350"/>
    </location>
</feature>
<feature type="compositionally biased region" description="Polar residues" evidence="1">
    <location>
        <begin position="485"/>
        <end position="503"/>
    </location>
</feature>
<sequence length="729" mass="78757">MGVDNRGDSFLVPLTSAELEGKLPSRVDAEGASKEHTPSATPRGAEPGTGSSTPNSVELKAGANDVEQQKASSFTKQWLHKKKLEMEGMEQQAGSFTTQLNGYMNKAHWHQAKPPPKTQRKLNACLNLRDVGANMPALMKPGIVFRSSELLSADDMRRYSIQTILDLRRMDRPCKKKGKRIDKLRTAVRFARKGPKRLLSERLKPYTARGQPHACSLCRDRIHEKIGFEARSVVHADLIPTAVGLQLFRAMPASVKGQALLAALTGKGAASVMAPAVANPLYMGYKVMYRTVLESSKRGIAKAMRVFADKDNYPVLLHCIHGKDRTGIIVMLLLMLCGVESSIIVDDYMKSESVLKASRMHDELDLDVYLTSDAVIAATKETMEDTIKYIDDKYEGAAKYLYEAGLEDWELSKIRVNLLQKADTSDLLNRLSMLQPLSSHRQSGERGALQNLFSRNSNQRSAPLRRTTSQPTSDNLGNLRKRIQEGTNASTKAPPSALKNTASAPPISREEWNITRPSLGAAKNAVARKLDAGKDEAGGHKSSSTPALAEAGRSSSAAGMNGGQSPEESQGMASAWAQLIDASTPRDVDKGEIDKGPEAMAATDPNKGPAIPKSSEEFARQSNVSLAEKASHPAHATEHMVDPEQGGGAHRAASPDTHDSHAETALLNSKAVLPSRHTVADEGDSTQVEGQVPAQRGHFSQSNGISKPAGNARVSQDSADYLGLTAGEV</sequence>
<feature type="region of interest" description="Disordered" evidence="1">
    <location>
        <begin position="532"/>
        <end position="675"/>
    </location>
</feature>
<dbReference type="InterPro" id="IPR016130">
    <property type="entry name" value="Tyr_Pase_AS"/>
</dbReference>
<dbReference type="PROSITE" id="PS00383">
    <property type="entry name" value="TYR_PHOSPHATASE_1"/>
    <property type="match status" value="1"/>
</dbReference>
<organism evidence="3 4">
    <name type="scientific">Coccomyxa viridis</name>
    <dbReference type="NCBI Taxonomy" id="1274662"/>
    <lineage>
        <taxon>Eukaryota</taxon>
        <taxon>Viridiplantae</taxon>
        <taxon>Chlorophyta</taxon>
        <taxon>core chlorophytes</taxon>
        <taxon>Trebouxiophyceae</taxon>
        <taxon>Trebouxiophyceae incertae sedis</taxon>
        <taxon>Coccomyxaceae</taxon>
        <taxon>Coccomyxa</taxon>
    </lineage>
</organism>
<dbReference type="Proteomes" id="UP001314263">
    <property type="component" value="Unassembled WGS sequence"/>
</dbReference>
<evidence type="ECO:0000313" key="3">
    <source>
        <dbReference type="EMBL" id="CAK0754659.1"/>
    </source>
</evidence>
<feature type="compositionally biased region" description="Basic and acidic residues" evidence="1">
    <location>
        <begin position="584"/>
        <end position="597"/>
    </location>
</feature>
<dbReference type="InterPro" id="IPR000387">
    <property type="entry name" value="Tyr_Pase_dom"/>
</dbReference>
<feature type="region of interest" description="Disordered" evidence="1">
    <location>
        <begin position="696"/>
        <end position="718"/>
    </location>
</feature>
<dbReference type="InterPro" id="IPR026893">
    <property type="entry name" value="Tyr/Ser_Pase_IphP-type"/>
</dbReference>
<evidence type="ECO:0000259" key="2">
    <source>
        <dbReference type="PROSITE" id="PS50056"/>
    </source>
</evidence>
<dbReference type="Pfam" id="PF13350">
    <property type="entry name" value="Y_phosphatase3"/>
    <property type="match status" value="1"/>
</dbReference>
<feature type="region of interest" description="Disordered" evidence="1">
    <location>
        <begin position="21"/>
        <end position="58"/>
    </location>
</feature>
<proteinExistence type="predicted"/>
<accession>A0AAV1HZY4</accession>
<feature type="compositionally biased region" description="Basic and acidic residues" evidence="1">
    <location>
        <begin position="629"/>
        <end position="642"/>
    </location>
</feature>
<protein>
    <recommendedName>
        <fullName evidence="2">Tyrosine specific protein phosphatases domain-containing protein</fullName>
    </recommendedName>
</protein>
<feature type="compositionally biased region" description="Basic and acidic residues" evidence="1">
    <location>
        <begin position="21"/>
        <end position="37"/>
    </location>
</feature>
<feature type="compositionally biased region" description="Polar residues" evidence="1">
    <location>
        <begin position="553"/>
        <end position="572"/>
    </location>
</feature>
<feature type="region of interest" description="Disordered" evidence="1">
    <location>
        <begin position="452"/>
        <end position="519"/>
    </location>
</feature>
<feature type="compositionally biased region" description="Polar residues" evidence="1">
    <location>
        <begin position="452"/>
        <end position="476"/>
    </location>
</feature>
<dbReference type="PANTHER" id="PTHR31126">
    <property type="entry name" value="TYROSINE-PROTEIN PHOSPHATASE"/>
    <property type="match status" value="1"/>
</dbReference>
<evidence type="ECO:0000256" key="1">
    <source>
        <dbReference type="SAM" id="MobiDB-lite"/>
    </source>
</evidence>
<comment type="caution">
    <text evidence="3">The sequence shown here is derived from an EMBL/GenBank/DDBJ whole genome shotgun (WGS) entry which is preliminary data.</text>
</comment>
<gene>
    <name evidence="3" type="ORF">CVIRNUC_002315</name>
</gene>
<dbReference type="InterPro" id="IPR029021">
    <property type="entry name" value="Prot-tyrosine_phosphatase-like"/>
</dbReference>
<keyword evidence="4" id="KW-1185">Reference proteome</keyword>
<evidence type="ECO:0000313" key="4">
    <source>
        <dbReference type="Proteomes" id="UP001314263"/>
    </source>
</evidence>
<dbReference type="EMBL" id="CAUYUE010000003">
    <property type="protein sequence ID" value="CAK0754659.1"/>
    <property type="molecule type" value="Genomic_DNA"/>
</dbReference>
<reference evidence="3 4" key="1">
    <citation type="submission" date="2023-10" db="EMBL/GenBank/DDBJ databases">
        <authorList>
            <person name="Maclean D."/>
            <person name="Macfadyen A."/>
        </authorList>
    </citation>
    <scope>NUCLEOTIDE SEQUENCE [LARGE SCALE GENOMIC DNA]</scope>
</reference>
<name>A0AAV1HZY4_9CHLO</name>
<dbReference type="SUPFAM" id="SSF52799">
    <property type="entry name" value="(Phosphotyrosine protein) phosphatases II"/>
    <property type="match status" value="1"/>
</dbReference>
<dbReference type="AlphaFoldDB" id="A0AAV1HZY4"/>